<evidence type="ECO:0000259" key="2">
    <source>
        <dbReference type="Pfam" id="PF20591"/>
    </source>
</evidence>
<name>A0A6B3W1U7_9BACI</name>
<evidence type="ECO:0000313" key="5">
    <source>
        <dbReference type="Proteomes" id="UP000472971"/>
    </source>
</evidence>
<keyword evidence="1" id="KW-0175">Coiled coil</keyword>
<gene>
    <name evidence="4" type="ORF">G4D64_14455</name>
    <name evidence="3" type="ORF">H1Z61_07425</name>
</gene>
<feature type="domain" description="DUF6792" evidence="2">
    <location>
        <begin position="20"/>
        <end position="261"/>
    </location>
</feature>
<dbReference type="EMBL" id="JAAIWN010000041">
    <property type="protein sequence ID" value="NEY82675.1"/>
    <property type="molecule type" value="Genomic_DNA"/>
</dbReference>
<proteinExistence type="predicted"/>
<dbReference type="Proteomes" id="UP000570010">
    <property type="component" value="Unassembled WGS sequence"/>
</dbReference>
<comment type="caution">
    <text evidence="4">The sequence shown here is derived from an EMBL/GenBank/DDBJ whole genome shotgun (WGS) entry which is preliminary data.</text>
</comment>
<keyword evidence="5" id="KW-1185">Reference proteome</keyword>
<evidence type="ECO:0000313" key="4">
    <source>
        <dbReference type="EMBL" id="NEY82675.1"/>
    </source>
</evidence>
<organism evidence="4 5">
    <name type="scientific">Bacillus aquiflavi</name>
    <dbReference type="NCBI Taxonomy" id="2672567"/>
    <lineage>
        <taxon>Bacteria</taxon>
        <taxon>Bacillati</taxon>
        <taxon>Bacillota</taxon>
        <taxon>Bacilli</taxon>
        <taxon>Bacillales</taxon>
        <taxon>Bacillaceae</taxon>
        <taxon>Bacillus</taxon>
    </lineage>
</organism>
<dbReference type="Proteomes" id="UP000472971">
    <property type="component" value="Unassembled WGS sequence"/>
</dbReference>
<evidence type="ECO:0000256" key="1">
    <source>
        <dbReference type="SAM" id="Coils"/>
    </source>
</evidence>
<feature type="coiled-coil region" evidence="1">
    <location>
        <begin position="559"/>
        <end position="601"/>
    </location>
</feature>
<dbReference type="Pfam" id="PF20591">
    <property type="entry name" value="DUF6792"/>
    <property type="match status" value="1"/>
</dbReference>
<sequence length="678" mass="76164">MSNGEILNSDILRARIAELEYGKNGAITAETVRRIYIEETGKEPPGEITIYRSDDLEAIKKIKKDGKDSGFDGSIIHFYNPEKGINQSYTITRGTEGSEDNGSGDALDPMYDLLGIYNGKIRDQYDHAVLFDQEVTKQINEKVAKDIEKRIKSGENIQKVDLEKSGIGHSLGGNLIQMLQIMTQSYRNVYAINDAPPSVYQLALIDPVFAAKIGHKFKIDPADHRQLYELNARDLQAFGEQYYKERGQNIQHLTAEEDLMYAATVVRGFLHLGADRTANMIDTYPETKGVREILKNLSDDDLRSLQLFIADYAPAYVEGGVDGFIGELTGYDQNFKNSIDGVKKEWDKFLSKGPEWTSFNMKMPVGAPRMAFVNVPIPVPKLPDGLVNSLKDLATGVENIKNKLTTLLTQLPALIGLAEKVTAGLRKDIVASLKEVQSHAKSILVDIGDSGLVVLKNLFTVKAINASDIQRLITNAIKVKNEMNAIFDKLKGIFDSIVNFIKDFDKAVEAHGVLHVASSLAAENGRRYEGNDMILFKGEGAERIEINLSSAVRVYQTGLDKYQEKSEILNQLRVMYQQEYLDDFENRKRRLMGSIHEMESNPRSYSYLLPGKDREVTSINVHEDIRPLSPIIANTFEEMFHHFQQEHKKGIELIGKIKTSIENLFSEEKAISAIFDLR</sequence>
<evidence type="ECO:0000313" key="3">
    <source>
        <dbReference type="EMBL" id="MBA4536979.1"/>
    </source>
</evidence>
<dbReference type="AlphaFoldDB" id="A0A6B3W1U7"/>
<reference evidence="4 5" key="1">
    <citation type="submission" date="2020-02" db="EMBL/GenBank/DDBJ databases">
        <title>Bacillus aquiflavi sp. nov., isolated from yellow water of strong flavor Chinese baijiu in Yibin region of China.</title>
        <authorList>
            <person name="Xie J."/>
        </authorList>
    </citation>
    <scope>NUCLEOTIDE SEQUENCE [LARGE SCALE GENOMIC DNA]</scope>
    <source>
        <strain evidence="4 5">3H-10</strain>
    </source>
</reference>
<accession>A0A6B3W1U7</accession>
<protein>
    <recommendedName>
        <fullName evidence="2">DUF6792 domain-containing protein</fullName>
    </recommendedName>
</protein>
<dbReference type="InterPro" id="IPR046742">
    <property type="entry name" value="DUF6792"/>
</dbReference>
<dbReference type="EMBL" id="JACEIO010000013">
    <property type="protein sequence ID" value="MBA4536979.1"/>
    <property type="molecule type" value="Genomic_DNA"/>
</dbReference>
<reference evidence="3 6" key="2">
    <citation type="submission" date="2020-07" db="EMBL/GenBank/DDBJ databases">
        <authorList>
            <person name="Feng H."/>
        </authorList>
    </citation>
    <scope>NUCLEOTIDE SEQUENCE [LARGE SCALE GENOMIC DNA]</scope>
    <source>
        <strain evidence="6">s-12</strain>
        <strain evidence="3">S-12</strain>
    </source>
</reference>
<evidence type="ECO:0000313" key="6">
    <source>
        <dbReference type="Proteomes" id="UP000570010"/>
    </source>
</evidence>
<dbReference type="RefSeq" id="WP_163243076.1">
    <property type="nucleotide sequence ID" value="NZ_JAAIWN010000041.1"/>
</dbReference>